<keyword evidence="1" id="KW-0732">Signal</keyword>
<dbReference type="AlphaFoldDB" id="A0A2M4CFM7"/>
<protein>
    <submittedName>
        <fullName evidence="2">Putative secreted protein</fullName>
    </submittedName>
</protein>
<accession>A0A2M4CFM7</accession>
<organism evidence="2">
    <name type="scientific">Anopheles marajoara</name>
    <dbReference type="NCBI Taxonomy" id="58244"/>
    <lineage>
        <taxon>Eukaryota</taxon>
        <taxon>Metazoa</taxon>
        <taxon>Ecdysozoa</taxon>
        <taxon>Arthropoda</taxon>
        <taxon>Hexapoda</taxon>
        <taxon>Insecta</taxon>
        <taxon>Pterygota</taxon>
        <taxon>Neoptera</taxon>
        <taxon>Endopterygota</taxon>
        <taxon>Diptera</taxon>
        <taxon>Nematocera</taxon>
        <taxon>Culicoidea</taxon>
        <taxon>Culicidae</taxon>
        <taxon>Anophelinae</taxon>
        <taxon>Anopheles</taxon>
    </lineage>
</organism>
<reference evidence="2" key="1">
    <citation type="submission" date="2018-01" db="EMBL/GenBank/DDBJ databases">
        <title>An insight into the sialome of Amazonian anophelines.</title>
        <authorList>
            <person name="Ribeiro J.M."/>
            <person name="Scarpassa V."/>
            <person name="Calvo E."/>
        </authorList>
    </citation>
    <scope>NUCLEOTIDE SEQUENCE</scope>
    <source>
        <tissue evidence="2">Salivary glands</tissue>
    </source>
</reference>
<name>A0A2M4CFM7_9DIPT</name>
<sequence length="67" mass="7685">MFLTCDMRCFLYCFLSHCVVVLSLRPVTPVKDDQLGTIIFNLTDEERVWGDVVSCLSTFLSYALQCK</sequence>
<feature type="chain" id="PRO_5014915127" evidence="1">
    <location>
        <begin position="24"/>
        <end position="67"/>
    </location>
</feature>
<feature type="signal peptide" evidence="1">
    <location>
        <begin position="1"/>
        <end position="23"/>
    </location>
</feature>
<dbReference type="EMBL" id="GGFJ01014820">
    <property type="protein sequence ID" value="MBW63961.1"/>
    <property type="molecule type" value="Transcribed_RNA"/>
</dbReference>
<evidence type="ECO:0000313" key="2">
    <source>
        <dbReference type="EMBL" id="MBW63961.1"/>
    </source>
</evidence>
<proteinExistence type="predicted"/>
<evidence type="ECO:0000256" key="1">
    <source>
        <dbReference type="SAM" id="SignalP"/>
    </source>
</evidence>